<sequence length="51" mass="5382">MKKVLLLACVAGLGLSSCNKKSQCPAYSSTKDAVRVSSTIVAQHTTATERQ</sequence>
<evidence type="ECO:0000313" key="2">
    <source>
        <dbReference type="Proteomes" id="UP001250698"/>
    </source>
</evidence>
<name>A0ABU3TMG6_9BACT</name>
<protein>
    <submittedName>
        <fullName evidence="1">Uncharacterized protein</fullName>
    </submittedName>
</protein>
<organism evidence="1 2">
    <name type="scientific">Hymenobacter endophyticus</name>
    <dbReference type="NCBI Taxonomy" id="3076335"/>
    <lineage>
        <taxon>Bacteria</taxon>
        <taxon>Pseudomonadati</taxon>
        <taxon>Bacteroidota</taxon>
        <taxon>Cytophagia</taxon>
        <taxon>Cytophagales</taxon>
        <taxon>Hymenobacteraceae</taxon>
        <taxon>Hymenobacter</taxon>
    </lineage>
</organism>
<reference evidence="1 2" key="1">
    <citation type="submission" date="2023-10" db="EMBL/GenBank/DDBJ databases">
        <title>Hymenobacter endophyticus sp. nov., an isolate from the leaf tissues of wheat.</title>
        <authorList>
            <person name="Dai Y."/>
        </authorList>
    </citation>
    <scope>NUCLEOTIDE SEQUENCE [LARGE SCALE GENOMIC DNA]</scope>
    <source>
        <strain evidence="1 2">ZK17L-C2</strain>
    </source>
</reference>
<dbReference type="RefSeq" id="WP_315999883.1">
    <property type="nucleotide sequence ID" value="NZ_JAWDJT010000015.1"/>
</dbReference>
<dbReference type="PROSITE" id="PS51257">
    <property type="entry name" value="PROKAR_LIPOPROTEIN"/>
    <property type="match status" value="1"/>
</dbReference>
<keyword evidence="2" id="KW-1185">Reference proteome</keyword>
<dbReference type="Proteomes" id="UP001250698">
    <property type="component" value="Unassembled WGS sequence"/>
</dbReference>
<evidence type="ECO:0000313" key="1">
    <source>
        <dbReference type="EMBL" id="MDU0372522.1"/>
    </source>
</evidence>
<accession>A0ABU3TMG6</accession>
<gene>
    <name evidence="1" type="ORF">ROI90_19090</name>
</gene>
<dbReference type="EMBL" id="JAWDJT010000015">
    <property type="protein sequence ID" value="MDU0372522.1"/>
    <property type="molecule type" value="Genomic_DNA"/>
</dbReference>
<proteinExistence type="predicted"/>
<comment type="caution">
    <text evidence="1">The sequence shown here is derived from an EMBL/GenBank/DDBJ whole genome shotgun (WGS) entry which is preliminary data.</text>
</comment>